<keyword evidence="1" id="KW-0732">Signal</keyword>
<reference evidence="3 4" key="1">
    <citation type="submission" date="2016-10" db="EMBL/GenBank/DDBJ databases">
        <authorList>
            <person name="de Groot N.N."/>
        </authorList>
    </citation>
    <scope>NUCLEOTIDE SEQUENCE [LARGE SCALE GENOMIC DNA]</scope>
    <source>
        <strain evidence="3 4">DSM 17074</strain>
    </source>
</reference>
<accession>A0A1I6Q406</accession>
<evidence type="ECO:0000313" key="2">
    <source>
        <dbReference type="EMBL" id="GEM03308.1"/>
    </source>
</evidence>
<name>A0A1I6Q406_9BACI</name>
<dbReference type="EMBL" id="FPAI01000003">
    <property type="protein sequence ID" value="SFS47124.1"/>
    <property type="molecule type" value="Genomic_DNA"/>
</dbReference>
<dbReference type="InterPro" id="IPR043751">
    <property type="entry name" value="DUF5696"/>
</dbReference>
<evidence type="ECO:0000313" key="5">
    <source>
        <dbReference type="Proteomes" id="UP000321773"/>
    </source>
</evidence>
<dbReference type="Proteomes" id="UP000321773">
    <property type="component" value="Unassembled WGS sequence"/>
</dbReference>
<dbReference type="AlphaFoldDB" id="A0A1I6Q406"/>
<protein>
    <submittedName>
        <fullName evidence="3">Uncharacterized protein</fullName>
    </submittedName>
</protein>
<evidence type="ECO:0000256" key="1">
    <source>
        <dbReference type="SAM" id="SignalP"/>
    </source>
</evidence>
<organism evidence="3 4">
    <name type="scientific">Halolactibacillus miurensis</name>
    <dbReference type="NCBI Taxonomy" id="306541"/>
    <lineage>
        <taxon>Bacteria</taxon>
        <taxon>Bacillati</taxon>
        <taxon>Bacillota</taxon>
        <taxon>Bacilli</taxon>
        <taxon>Bacillales</taxon>
        <taxon>Bacillaceae</taxon>
        <taxon>Halolactibacillus</taxon>
    </lineage>
</organism>
<reference evidence="2 5" key="2">
    <citation type="submission" date="2019-07" db="EMBL/GenBank/DDBJ databases">
        <title>Whole genome shotgun sequence of Halolactibacillus miurensis NBRC 100873.</title>
        <authorList>
            <person name="Hosoyama A."/>
            <person name="Uohara A."/>
            <person name="Ohji S."/>
            <person name="Ichikawa N."/>
        </authorList>
    </citation>
    <scope>NUCLEOTIDE SEQUENCE [LARGE SCALE GENOMIC DNA]</scope>
    <source>
        <strain evidence="2 5">NBRC 100873</strain>
    </source>
</reference>
<dbReference type="STRING" id="306541.SAMN05421668_10376"/>
<dbReference type="Proteomes" id="UP000199139">
    <property type="component" value="Unassembled WGS sequence"/>
</dbReference>
<evidence type="ECO:0000313" key="3">
    <source>
        <dbReference type="EMBL" id="SFS47124.1"/>
    </source>
</evidence>
<proteinExistence type="predicted"/>
<keyword evidence="5" id="KW-1185">Reference proteome</keyword>
<dbReference type="Pfam" id="PF18952">
    <property type="entry name" value="DUF5696"/>
    <property type="match status" value="1"/>
</dbReference>
<feature type="chain" id="PRO_5011482372" evidence="1">
    <location>
        <begin position="26"/>
        <end position="753"/>
    </location>
</feature>
<dbReference type="RefSeq" id="WP_089852904.1">
    <property type="nucleotide sequence ID" value="NZ_BJWJ01000002.1"/>
</dbReference>
<dbReference type="OrthoDB" id="9793135at2"/>
<gene>
    <name evidence="2" type="ORF">HMI01_02960</name>
    <name evidence="3" type="ORF">SAMN05421668_10376</name>
</gene>
<evidence type="ECO:0000313" key="4">
    <source>
        <dbReference type="Proteomes" id="UP000199139"/>
    </source>
</evidence>
<dbReference type="EMBL" id="BJWJ01000002">
    <property type="protein sequence ID" value="GEM03308.1"/>
    <property type="molecule type" value="Genomic_DNA"/>
</dbReference>
<feature type="signal peptide" evidence="1">
    <location>
        <begin position="1"/>
        <end position="25"/>
    </location>
</feature>
<sequence length="753" mass="84905">MFKSKKVMISLGVFVLFALSLTLLANDEDKPIITDSSPVMSNQSLRYESIQYTDKEPEVEKIEQSINYDGYEKVAENDQLALYVEKESLGIKVENKQSGYVFESGLSPDKEYNLNTTWTNQAQSALTIDYQTADGGSDTESILSESSEVTLSLIDDGFAAVVDFAASDISLAIEVTLENDDVIVHIPNEKISENENKLVTLMAYPFLGAVENDAIPGYAVIPDGSGALMRFKDEYSGVSNHFSAAFYGEDLGFSRQKQEEAGVINETNHLSLPLYGIVHGVSQHGFLNVIESGASYANLLVYPAGVSTDFNWITARYNYRYSYFQPTNQSMEGYNTIQEDRNQFDITERISFVEGEKASYTGLAKVYQDKLIDQNIFEEKEDKFDVRLEFLGSEHKPGLIFDSVFEMTPITSIQSMVTQLESEGVADIFTIYKGWFDKGLTGALPEKFPVEDKVASDDEIEETLAFLDDKDIPMYFHTDYLKAYRNAGGYSPRQDVARKINAETINGTDEDYRYVYLSPEKSKEMLDSDLEEYEAIGIKHLAIAHASTLYSDFNDDYFTRLDHQKIWQDMLISIEQQGMKTALYKPNDYLFKATERYLDISLYSSGYFFTTDTVPFLQTVLKGYIPYYAPFSNFNANGTDDLLRMIEYGAYPSYYLTEAPSNLLINSGSKDLYTSEFSDWKDEIVMSYHLIAEALEPVQGETIMNRIVHATGLVEVEYSNGTAIIVNYNDSQMSVGNRNIASKDFIVIEGGEE</sequence>